<accession>A0A7R9KE64</accession>
<reference evidence="4" key="1">
    <citation type="submission" date="2020-11" db="EMBL/GenBank/DDBJ databases">
        <authorList>
            <person name="Tran Van P."/>
        </authorList>
    </citation>
    <scope>NUCLEOTIDE SEQUENCE</scope>
</reference>
<name>A0A7R9KE64_9ACAR</name>
<organism evidence="4">
    <name type="scientific">Medioppia subpectinata</name>
    <dbReference type="NCBI Taxonomy" id="1979941"/>
    <lineage>
        <taxon>Eukaryota</taxon>
        <taxon>Metazoa</taxon>
        <taxon>Ecdysozoa</taxon>
        <taxon>Arthropoda</taxon>
        <taxon>Chelicerata</taxon>
        <taxon>Arachnida</taxon>
        <taxon>Acari</taxon>
        <taxon>Acariformes</taxon>
        <taxon>Sarcoptiformes</taxon>
        <taxon>Oribatida</taxon>
        <taxon>Brachypylina</taxon>
        <taxon>Oppioidea</taxon>
        <taxon>Oppiidae</taxon>
        <taxon>Medioppia</taxon>
    </lineage>
</organism>
<dbReference type="Gene3D" id="3.30.572.10">
    <property type="entry name" value="Thymidylate synthase/dCMP hydroxymethylase domain"/>
    <property type="match status" value="1"/>
</dbReference>
<dbReference type="GO" id="GO:0016740">
    <property type="term" value="F:transferase activity"/>
    <property type="evidence" value="ECO:0007669"/>
    <property type="project" value="UniProtKB-KW"/>
</dbReference>
<sequence length="68" mass="7927">MDCIENEKKMIWGQYMDFNGDITVLGDMGLDTHVYKNHVEALKEQISREPRKFPKLLLKDRCINNGGE</sequence>
<protein>
    <recommendedName>
        <fullName evidence="1">Thymidylate synthase</fullName>
    </recommendedName>
</protein>
<evidence type="ECO:0000256" key="2">
    <source>
        <dbReference type="ARBA" id="ARBA00022679"/>
    </source>
</evidence>
<evidence type="ECO:0000259" key="3">
    <source>
        <dbReference type="Pfam" id="PF00303"/>
    </source>
</evidence>
<keyword evidence="2" id="KW-0808">Transferase</keyword>
<dbReference type="EMBL" id="OC855104">
    <property type="protein sequence ID" value="CAD7621244.1"/>
    <property type="molecule type" value="Genomic_DNA"/>
</dbReference>
<proteinExistence type="predicted"/>
<dbReference type="SUPFAM" id="SSF55831">
    <property type="entry name" value="Thymidylate synthase/dCMP hydroxymethylase"/>
    <property type="match status" value="1"/>
</dbReference>
<gene>
    <name evidence="4" type="ORF">OSB1V03_LOCUS1718</name>
</gene>
<evidence type="ECO:0000256" key="1">
    <source>
        <dbReference type="ARBA" id="ARBA00015931"/>
    </source>
</evidence>
<keyword evidence="5" id="KW-1185">Reference proteome</keyword>
<feature type="domain" description="Thymidylate synthase/dCMP hydroxymethylase" evidence="3">
    <location>
        <begin position="29"/>
        <end position="60"/>
    </location>
</feature>
<dbReference type="InterPro" id="IPR036926">
    <property type="entry name" value="Thymidate_synth/dCMP_Mease_sf"/>
</dbReference>
<evidence type="ECO:0000313" key="5">
    <source>
        <dbReference type="Proteomes" id="UP000759131"/>
    </source>
</evidence>
<evidence type="ECO:0000313" key="4">
    <source>
        <dbReference type="EMBL" id="CAD7621244.1"/>
    </source>
</evidence>
<dbReference type="Pfam" id="PF00303">
    <property type="entry name" value="Thymidylat_synt"/>
    <property type="match status" value="1"/>
</dbReference>
<dbReference type="Proteomes" id="UP000759131">
    <property type="component" value="Unassembled WGS sequence"/>
</dbReference>
<dbReference type="AlphaFoldDB" id="A0A7R9KE64"/>
<dbReference type="InterPro" id="IPR023451">
    <property type="entry name" value="Thymidate_synth/dCMP_Mease_dom"/>
</dbReference>
<dbReference type="OrthoDB" id="766at2759"/>
<dbReference type="EMBL" id="CAJPIZ010000529">
    <property type="protein sequence ID" value="CAG2101674.1"/>
    <property type="molecule type" value="Genomic_DNA"/>
</dbReference>